<keyword evidence="2" id="KW-0812">Transmembrane</keyword>
<dbReference type="RefSeq" id="WP_150450136.1">
    <property type="nucleotide sequence ID" value="NZ_VYSA01000004.1"/>
</dbReference>
<evidence type="ECO:0000313" key="3">
    <source>
        <dbReference type="EMBL" id="KAA9105994.1"/>
    </source>
</evidence>
<feature type="transmembrane region" description="Helical" evidence="2">
    <location>
        <begin position="31"/>
        <end position="55"/>
    </location>
</feature>
<feature type="region of interest" description="Disordered" evidence="1">
    <location>
        <begin position="130"/>
        <end position="191"/>
    </location>
</feature>
<evidence type="ECO:0000313" key="4">
    <source>
        <dbReference type="Proteomes" id="UP000325827"/>
    </source>
</evidence>
<keyword evidence="2" id="KW-1133">Transmembrane helix</keyword>
<evidence type="ECO:0000256" key="2">
    <source>
        <dbReference type="SAM" id="Phobius"/>
    </source>
</evidence>
<keyword evidence="4" id="KW-1185">Reference proteome</keyword>
<organism evidence="3 4">
    <name type="scientific">Microbacterium rhizomatis</name>
    <dbReference type="NCBI Taxonomy" id="1631477"/>
    <lineage>
        <taxon>Bacteria</taxon>
        <taxon>Bacillati</taxon>
        <taxon>Actinomycetota</taxon>
        <taxon>Actinomycetes</taxon>
        <taxon>Micrococcales</taxon>
        <taxon>Microbacteriaceae</taxon>
        <taxon>Microbacterium</taxon>
    </lineage>
</organism>
<dbReference type="EMBL" id="VYSA01000004">
    <property type="protein sequence ID" value="KAA9105994.1"/>
    <property type="molecule type" value="Genomic_DNA"/>
</dbReference>
<accession>A0A5J5IXN6</accession>
<comment type="caution">
    <text evidence="3">The sequence shown here is derived from an EMBL/GenBank/DDBJ whole genome shotgun (WGS) entry which is preliminary data.</text>
</comment>
<dbReference type="AlphaFoldDB" id="A0A5J5IXN6"/>
<proteinExistence type="predicted"/>
<reference evidence="4" key="1">
    <citation type="submission" date="2019-09" db="EMBL/GenBank/DDBJ databases">
        <title>Mumia zhuanghuii sp. nov. isolated from the intestinal contents of plateau pika (Ochotona curzoniae) in the Qinghai-Tibet plateau of China.</title>
        <authorList>
            <person name="Tian Z."/>
        </authorList>
    </citation>
    <scope>NUCLEOTIDE SEQUENCE [LARGE SCALE GENOMIC DNA]</scope>
    <source>
        <strain evidence="4">JCM 30598</strain>
    </source>
</reference>
<dbReference type="OrthoDB" id="5181251at2"/>
<protein>
    <submittedName>
        <fullName evidence="3">Uncharacterized protein</fullName>
    </submittedName>
</protein>
<sequence length="191" mass="20573">MPQETARFYTKSRRFPKMIGRMNDGSRIPGGPYTLTQVGVGGAVLLVMFATRGLLWSTGEILLDILLTAVVAFAITWLVGRLPMTRRNLMFAFLGAAAAMFKPFGGKYQGQVIRLTAPHVAGGGARVLPPEPSVSLVNPPPPQDAERSLPPVQATQPRREVSLTPPAPAVPAHRPATGLERLLTQVNSTNR</sequence>
<name>A0A5J5IXN6_9MICO</name>
<dbReference type="Proteomes" id="UP000325827">
    <property type="component" value="Unassembled WGS sequence"/>
</dbReference>
<keyword evidence="2" id="KW-0472">Membrane</keyword>
<feature type="transmembrane region" description="Helical" evidence="2">
    <location>
        <begin position="61"/>
        <end position="80"/>
    </location>
</feature>
<evidence type="ECO:0000256" key="1">
    <source>
        <dbReference type="SAM" id="MobiDB-lite"/>
    </source>
</evidence>
<gene>
    <name evidence="3" type="ORF">F6B43_16685</name>
</gene>